<evidence type="ECO:0000256" key="3">
    <source>
        <dbReference type="PIRSR" id="PIRSR000390-1"/>
    </source>
</evidence>
<protein>
    <submittedName>
        <fullName evidence="6">dTDP-4-amino-4,6-dideoxy-D-glucose transaminase</fullName>
        <ecNumber evidence="6">2.6.1.33</ecNumber>
    </submittedName>
</protein>
<dbReference type="GO" id="GO:0019179">
    <property type="term" value="F:dTDP-4-amino-4,6-dideoxy-D-glucose transaminase activity"/>
    <property type="evidence" value="ECO:0007669"/>
    <property type="project" value="UniProtKB-EC"/>
</dbReference>
<evidence type="ECO:0000313" key="7">
    <source>
        <dbReference type="Proteomes" id="UP000036356"/>
    </source>
</evidence>
<dbReference type="Pfam" id="PF01041">
    <property type="entry name" value="DegT_DnrJ_EryC1"/>
    <property type="match status" value="1"/>
</dbReference>
<comment type="caution">
    <text evidence="6">The sequence shown here is derived from an EMBL/GenBank/DDBJ whole genome shotgun (WGS) entry which is preliminary data.</text>
</comment>
<dbReference type="PANTHER" id="PTHR30244">
    <property type="entry name" value="TRANSAMINASE"/>
    <property type="match status" value="1"/>
</dbReference>
<feature type="modified residue" description="N6-(pyridoxal phosphate)lysine" evidence="4">
    <location>
        <position position="184"/>
    </location>
</feature>
<reference evidence="6 7" key="1">
    <citation type="submission" date="2015-06" db="EMBL/GenBank/DDBJ databases">
        <title>Draft genome of the moderately acidophilic sulfate reducer Candidatus Desulfosporosinus acididurans strain M1.</title>
        <authorList>
            <person name="Poehlein A."/>
            <person name="Petzsch P."/>
            <person name="Johnson B.D."/>
            <person name="Schloemann M."/>
            <person name="Daniel R."/>
            <person name="Muehling M."/>
        </authorList>
    </citation>
    <scope>NUCLEOTIDE SEQUENCE [LARGE SCALE GENOMIC DNA]</scope>
    <source>
        <strain evidence="6 7">M1</strain>
    </source>
</reference>
<keyword evidence="6" id="KW-0808">Transferase</keyword>
<evidence type="ECO:0000256" key="2">
    <source>
        <dbReference type="ARBA" id="ARBA00037999"/>
    </source>
</evidence>
<comment type="similarity">
    <text evidence="2 5">Belongs to the DegT/DnrJ/EryC1 family.</text>
</comment>
<evidence type="ECO:0000256" key="1">
    <source>
        <dbReference type="ARBA" id="ARBA00022898"/>
    </source>
</evidence>
<keyword evidence="7" id="KW-1185">Reference proteome</keyword>
<feature type="active site" description="Proton acceptor" evidence="3">
    <location>
        <position position="184"/>
    </location>
</feature>
<keyword evidence="6" id="KW-0032">Aminotransferase</keyword>
<evidence type="ECO:0000256" key="4">
    <source>
        <dbReference type="PIRSR" id="PIRSR000390-2"/>
    </source>
</evidence>
<dbReference type="Gene3D" id="3.40.640.10">
    <property type="entry name" value="Type I PLP-dependent aspartate aminotransferase-like (Major domain)"/>
    <property type="match status" value="1"/>
</dbReference>
<keyword evidence="1 4" id="KW-0663">Pyridoxal phosphate</keyword>
<dbReference type="InterPro" id="IPR015424">
    <property type="entry name" value="PyrdxlP-dep_Trfase"/>
</dbReference>
<dbReference type="InterPro" id="IPR000653">
    <property type="entry name" value="DegT/StrS_aminotransferase"/>
</dbReference>
<sequence length="374" mass="42941">MDKKILVTRSSLPPMEEYVDKIKRIWETGWMTNNGPIYTELEESMKQYLCCDNLELYVNGHMALDIAIKALGLTGEVITTPFTFASTTHALVMNDLVPVFCDIKPDDYTIDEDKVEALITEKTSAILGVHVYGQPCNVIKLEKIAEKHHLKLIFDAAHAFGVKLDGKPIANFGDISMFSFHATKVFNTIEGGALIYSDEKLTRKLKNLRNFGIEGPESVVDIGLNAKMNEFAAAMGICNLCYLDKNIQKRKHAYELYFKRLKDFKGIKMIDNKNNQNVLWNYAYFPIVIDEKLSGFTRNELFDELQKKDIFTRKYFYPLITDFECYHGKFEQYELPVAHYVADRVLSLPIYADLEEEDILRICDAIIGFKTKKI</sequence>
<dbReference type="EC" id="2.6.1.33" evidence="6"/>
<dbReference type="PIRSF" id="PIRSF000390">
    <property type="entry name" value="PLP_StrS"/>
    <property type="match status" value="1"/>
</dbReference>
<evidence type="ECO:0000256" key="5">
    <source>
        <dbReference type="RuleBase" id="RU004508"/>
    </source>
</evidence>
<dbReference type="PATRIC" id="fig|476652.3.peg.4013"/>
<name>A0A0J1II45_9FIRM</name>
<organism evidence="6 7">
    <name type="scientific">Desulfosporosinus acididurans</name>
    <dbReference type="NCBI Taxonomy" id="476652"/>
    <lineage>
        <taxon>Bacteria</taxon>
        <taxon>Bacillati</taxon>
        <taxon>Bacillota</taxon>
        <taxon>Clostridia</taxon>
        <taxon>Eubacteriales</taxon>
        <taxon>Desulfitobacteriaceae</taxon>
        <taxon>Desulfosporosinus</taxon>
    </lineage>
</organism>
<dbReference type="SUPFAM" id="SSF53383">
    <property type="entry name" value="PLP-dependent transferases"/>
    <property type="match status" value="1"/>
</dbReference>
<dbReference type="Proteomes" id="UP000036356">
    <property type="component" value="Unassembled WGS sequence"/>
</dbReference>
<dbReference type="RefSeq" id="WP_047811568.1">
    <property type="nucleotide sequence ID" value="NZ_LDZY01000015.1"/>
</dbReference>
<dbReference type="GO" id="GO:0030170">
    <property type="term" value="F:pyridoxal phosphate binding"/>
    <property type="evidence" value="ECO:0007669"/>
    <property type="project" value="TreeGrafter"/>
</dbReference>
<dbReference type="STRING" id="476652.DEAC_c37950"/>
<dbReference type="PANTHER" id="PTHR30244:SF9">
    <property type="entry name" value="PROTEIN RV3402C"/>
    <property type="match status" value="1"/>
</dbReference>
<dbReference type="AlphaFoldDB" id="A0A0J1II45"/>
<evidence type="ECO:0000313" key="6">
    <source>
        <dbReference type="EMBL" id="KLU64361.1"/>
    </source>
</evidence>
<dbReference type="InterPro" id="IPR015421">
    <property type="entry name" value="PyrdxlP-dep_Trfase_major"/>
</dbReference>
<dbReference type="EMBL" id="LDZY01000015">
    <property type="protein sequence ID" value="KLU64361.1"/>
    <property type="molecule type" value="Genomic_DNA"/>
</dbReference>
<proteinExistence type="inferred from homology"/>
<accession>A0A0J1II45</accession>
<dbReference type="GO" id="GO:0000271">
    <property type="term" value="P:polysaccharide biosynthetic process"/>
    <property type="evidence" value="ECO:0007669"/>
    <property type="project" value="TreeGrafter"/>
</dbReference>
<gene>
    <name evidence="6" type="primary">vioA_1</name>
    <name evidence="6" type="ORF">DEAC_c37950</name>
</gene>
<dbReference type="CDD" id="cd00616">
    <property type="entry name" value="AHBA_syn"/>
    <property type="match status" value="1"/>
</dbReference>